<evidence type="ECO:0000256" key="1">
    <source>
        <dbReference type="SAM" id="MobiDB-lite"/>
    </source>
</evidence>
<feature type="transmembrane region" description="Helical" evidence="2">
    <location>
        <begin position="1038"/>
        <end position="1066"/>
    </location>
</feature>
<reference evidence="3 4" key="1">
    <citation type="submission" date="2020-11" db="EMBL/GenBank/DDBJ databases">
        <title>Complete genome sequence unveiled secondary metabolic potentials in Streptomyces solisilvae HNM0141.</title>
        <authorList>
            <person name="Huang X."/>
        </authorList>
    </citation>
    <scope>NUCLEOTIDE SEQUENCE [LARGE SCALE GENOMIC DNA]</scope>
    <source>
        <strain evidence="3 4">HNM0141</strain>
    </source>
</reference>
<keyword evidence="2" id="KW-0812">Transmembrane</keyword>
<feature type="compositionally biased region" description="Basic and acidic residues" evidence="1">
    <location>
        <begin position="554"/>
        <end position="568"/>
    </location>
</feature>
<organism evidence="3 4">
    <name type="scientific">Streptomyces malaysiensis</name>
    <dbReference type="NCBI Taxonomy" id="92644"/>
    <lineage>
        <taxon>Bacteria</taxon>
        <taxon>Bacillati</taxon>
        <taxon>Actinomycetota</taxon>
        <taxon>Actinomycetes</taxon>
        <taxon>Kitasatosporales</taxon>
        <taxon>Streptomycetaceae</taxon>
        <taxon>Streptomyces</taxon>
        <taxon>Streptomyces violaceusniger group</taxon>
    </lineage>
</organism>
<dbReference type="SUPFAM" id="SSF53955">
    <property type="entry name" value="Lysozyme-like"/>
    <property type="match status" value="1"/>
</dbReference>
<protein>
    <submittedName>
        <fullName evidence="3">Uncharacterized protein</fullName>
    </submittedName>
</protein>
<feature type="compositionally biased region" description="Basic and acidic residues" evidence="1">
    <location>
        <begin position="451"/>
        <end position="471"/>
    </location>
</feature>
<accession>A0ABX6W4C8</accession>
<proteinExistence type="predicted"/>
<dbReference type="InterPro" id="IPR023346">
    <property type="entry name" value="Lysozyme-like_dom_sf"/>
</dbReference>
<feature type="region of interest" description="Disordered" evidence="1">
    <location>
        <begin position="429"/>
        <end position="478"/>
    </location>
</feature>
<evidence type="ECO:0000313" key="3">
    <source>
        <dbReference type="EMBL" id="QPI56354.1"/>
    </source>
</evidence>
<sequence>MPDLDIVGGAAVDVVPIIPNFHTKLKALVLPIADKVGEEAGKRMGEAISKNIVIAIPSAINRGGQAAQTAATRQGSNAGGAFARSLRTKLEAAFKAMPKLDVKLSDTGVDAELSRIRAKLEQLKDKRVGIDVGAEEAAAEAERLEEQLRRLGASHPNVRIRVDTAAARAALKEFREEIAVATARPGTVHLEVDGALGRKVREAVAQAQAALPEINITADTDPARAEVQSLRAQLETLKDVRVGIDMPAADVLAKAQEIQARLNALDSRRVDIDVRADVNAAAAHLAALQAEVNALDKHIRLDADINTSAASGALMNLGIQIAALAAIPAGPVLAAGFGALLSMLTAASVGVGAFAAAAVPAVKGVTDVLALQKQAQQEANRATDDSARKAVQAQQRAIQMASAQQALTAAHRNAARSIAQANRQVEDAERAVAQASQRAADQRRQSAQAVERAERSLADAKRGVQRAERSLSDAQINAKRAQQDLTQARVDAAKALRDLDDQLTDGQLSQREATLRVQEAQQELQAVMADPRATILQQQRAQLALDQARQAAKEQKQDYEDLQKEAAKQKKAGVDGSDAVKNATDRLHDAQRNVKDQTQAVVDAQQNVRDQIQAVADAQRDAARAQKDAAQAVVDAQQGVADATASAADAQVKAAEQIASAERGVESARLSSIDTTSKAVSKQDEYRKKLAALTPAQRDLYDSIAGPKGLKKAFKEWQTSLQPTVLPIFTRAVDGLKNSLPSLTPLVRGAADAIQVLMDKASKELKTPFWQGFKKDLAQNVKPAIVGFGIAFGNIIKGIAGIIDAFLPHMDGIARESDKVTGKFARWGTSLKGSPDFEKFLQYVKDTAPGLAQFLGDVLGAMVDVAKAASPLSSIMFDVFTPLLNGISWLATNAPEVIQVLWGMYFATKAISVGLILISGVAAVYESAMAIMTLATLGWGAAVNATGVVPIIRGIMLIIGLLVLAVILAWKHFGWFRDAVRGAWDGIRFAVSFAWNSVLKPTFDGIWTGLKWVGDKATWLWKNAFEPAFHWIGLAAKFLLTLLLTIVITPIYLAIQGLGLIALWLWTDCFKQSFHNIEVGAKFLWEKGIKPIFGWIGDKAKWLYDKAIRPAFRASIAVLDDMGDKVKWLWDKVVRPSFNWIADKSKWLYDKGVKPPFDLIKKAVGKVAEAFEKAKDDIGTAWGKVWGIVKKPVKLIVDVVYNHGILPVWNAVAKIVGSDPLKKVSLEGFHTGGIMSGYSPGRDDRVIAVGGGEAVMRPEWTRAVGADYVHAANAAARQGGVGGVQQFIGAGMPAFADGGIVGWIKNRVKDVGDFFKSGWDAVTNPGKVFDAAKSWASDKMKGLADNQWTKAVAKLPISMLTKLKEKVMSWFSANGDADGRVKNALVWAKTQAGKPYQWGGAGNPSWDCSGFMSGIQKVIEGKNPKGRLWSTFSFHGSTAPKGWVKNLTAPFMIGITNRGKGHTAGTLAGVNVESRGGDGVVVGKRARGARSSFFDSVYGFRPSMAPLGGMATQGAAQATAKQMLGEYGFGQSQWPALRKLWDKESGWRWNAMNPASGAYGIPQALPGRKMASAGRDWQTNPTTQIKWGLGYIKDRYGSPNSAWAKWNSRHPHWYDDGGYLPPGLSLVANGTGKPEPVFTSGQWDTLRASAGNGSPEIHADVHVYVGDREITDIVRVEVDAREAATAGAINTGRW</sequence>
<dbReference type="SUPFAM" id="SSF54001">
    <property type="entry name" value="Cysteine proteinases"/>
    <property type="match status" value="1"/>
</dbReference>
<dbReference type="EMBL" id="CP065050">
    <property type="protein sequence ID" value="QPI56354.1"/>
    <property type="molecule type" value="Genomic_DNA"/>
</dbReference>
<feature type="region of interest" description="Disordered" evidence="1">
    <location>
        <begin position="554"/>
        <end position="576"/>
    </location>
</feature>
<evidence type="ECO:0000256" key="2">
    <source>
        <dbReference type="SAM" id="Phobius"/>
    </source>
</evidence>
<feature type="compositionally biased region" description="Low complexity" evidence="1">
    <location>
        <begin position="431"/>
        <end position="450"/>
    </location>
</feature>
<name>A0ABX6W4C8_STRMQ</name>
<dbReference type="Gene3D" id="3.90.1720.10">
    <property type="entry name" value="endopeptidase domain like (from Nostoc punctiforme)"/>
    <property type="match status" value="1"/>
</dbReference>
<feature type="transmembrane region" description="Helical" evidence="2">
    <location>
        <begin position="913"/>
        <end position="939"/>
    </location>
</feature>
<keyword evidence="2" id="KW-0472">Membrane</keyword>
<dbReference type="InterPro" id="IPR038765">
    <property type="entry name" value="Papain-like_cys_pep_sf"/>
</dbReference>
<feature type="transmembrane region" description="Helical" evidence="2">
    <location>
        <begin position="951"/>
        <end position="970"/>
    </location>
</feature>
<keyword evidence="4" id="KW-1185">Reference proteome</keyword>
<feature type="transmembrane region" description="Helical" evidence="2">
    <location>
        <begin position="784"/>
        <end position="807"/>
    </location>
</feature>
<keyword evidence="2" id="KW-1133">Transmembrane helix</keyword>
<dbReference type="Proteomes" id="UP000663421">
    <property type="component" value="Chromosome"/>
</dbReference>
<gene>
    <name evidence="3" type="ORF">I1A49_16645</name>
</gene>
<evidence type="ECO:0000313" key="4">
    <source>
        <dbReference type="Proteomes" id="UP000663421"/>
    </source>
</evidence>